<feature type="transmembrane region" description="Helical" evidence="6">
    <location>
        <begin position="386"/>
        <end position="404"/>
    </location>
</feature>
<evidence type="ECO:0000256" key="6">
    <source>
        <dbReference type="SAM" id="Phobius"/>
    </source>
</evidence>
<feature type="transmembrane region" description="Helical" evidence="6">
    <location>
        <begin position="189"/>
        <end position="213"/>
    </location>
</feature>
<dbReference type="InterPro" id="IPR050833">
    <property type="entry name" value="Poly_Biosynth_Transport"/>
</dbReference>
<gene>
    <name evidence="7" type="ORF">ABV408_05355</name>
</gene>
<name>A0AB74UHT2_9GAMM</name>
<comment type="subcellular location">
    <subcellularLocation>
        <location evidence="1">Cell membrane</location>
        <topology evidence="1">Multi-pass membrane protein</topology>
    </subcellularLocation>
</comment>
<feature type="transmembrane region" description="Helical" evidence="6">
    <location>
        <begin position="161"/>
        <end position="183"/>
    </location>
</feature>
<dbReference type="Pfam" id="PF01943">
    <property type="entry name" value="Polysacc_synt"/>
    <property type="match status" value="1"/>
</dbReference>
<reference evidence="7" key="1">
    <citation type="submission" date="2024-06" db="EMBL/GenBank/DDBJ databases">
        <title>Complete genome of Salinicola endophyticus HNIBRBA4755.</title>
        <authorList>
            <person name="Shin S.Y."/>
            <person name="Kang H."/>
            <person name="Song J."/>
        </authorList>
    </citation>
    <scope>NUCLEOTIDE SEQUENCE</scope>
    <source>
        <strain evidence="7">HNIBRBA4755</strain>
    </source>
</reference>
<feature type="transmembrane region" description="Helical" evidence="6">
    <location>
        <begin position="52"/>
        <end position="71"/>
    </location>
</feature>
<proteinExistence type="predicted"/>
<keyword evidence="4 6" id="KW-1133">Transmembrane helix</keyword>
<evidence type="ECO:0000256" key="4">
    <source>
        <dbReference type="ARBA" id="ARBA00022989"/>
    </source>
</evidence>
<feature type="transmembrane region" description="Helical" evidence="6">
    <location>
        <begin position="131"/>
        <end position="149"/>
    </location>
</feature>
<dbReference type="PANTHER" id="PTHR30250">
    <property type="entry name" value="PST FAMILY PREDICTED COLANIC ACID TRANSPORTER"/>
    <property type="match status" value="1"/>
</dbReference>
<feature type="transmembrane region" description="Helical" evidence="6">
    <location>
        <begin position="280"/>
        <end position="298"/>
    </location>
</feature>
<dbReference type="PANTHER" id="PTHR30250:SF11">
    <property type="entry name" value="O-ANTIGEN TRANSPORTER-RELATED"/>
    <property type="match status" value="1"/>
</dbReference>
<protein>
    <submittedName>
        <fullName evidence="7">Oligosaccharide flippase family protein</fullName>
    </submittedName>
</protein>
<evidence type="ECO:0000256" key="1">
    <source>
        <dbReference type="ARBA" id="ARBA00004651"/>
    </source>
</evidence>
<evidence type="ECO:0000256" key="3">
    <source>
        <dbReference type="ARBA" id="ARBA00022692"/>
    </source>
</evidence>
<feature type="transmembrane region" description="Helical" evidence="6">
    <location>
        <begin position="410"/>
        <end position="429"/>
    </location>
</feature>
<accession>A0AB74UHT2</accession>
<dbReference type="GO" id="GO:0005886">
    <property type="term" value="C:plasma membrane"/>
    <property type="evidence" value="ECO:0007669"/>
    <property type="project" value="UniProtKB-SubCell"/>
</dbReference>
<feature type="transmembrane region" description="Helical" evidence="6">
    <location>
        <begin position="91"/>
        <end position="119"/>
    </location>
</feature>
<dbReference type="RefSeq" id="WP_353981427.1">
    <property type="nucleotide sequence ID" value="NZ_CP159578.1"/>
</dbReference>
<keyword evidence="3 6" id="KW-0812">Transmembrane</keyword>
<dbReference type="InterPro" id="IPR002797">
    <property type="entry name" value="Polysacc_synth"/>
</dbReference>
<evidence type="ECO:0000313" key="7">
    <source>
        <dbReference type="EMBL" id="XCJ80605.1"/>
    </source>
</evidence>
<evidence type="ECO:0000256" key="5">
    <source>
        <dbReference type="ARBA" id="ARBA00023136"/>
    </source>
</evidence>
<keyword evidence="2" id="KW-1003">Cell membrane</keyword>
<sequence>MKVFEVNGRFWSALNTDLGRAFLKTLFARGIAAVGSLLLGVTLGRFYGADGVGVFALAQSILFGAGILTRFGMDNALMRYAGRDHDSVQGFYYFIWAARYAVAGALIVACLLLLLRTTIAGFFSSPSLDSLLLYVTFAVPPFTANYLLAGYFKGVRCPASACFLESGYISLVAAFLLIAYGFFFGVAEIHQAGAALSLATWLVFFQGCLVLFFQQKRYAGLNRDVLNNKPDDPRGFFSTSRAFFVMSLAEFMQNVLVVFVAAFFLNSHDLGLFKAAERSALLIGFVLMLIAAVFPPRFSTLYHHNEHGRLIRLARQSSLLGAALSLPMLLICLFFPGAVLSLFGSGFSDAAPYLRILALAQAVNVSTAAVGFLLNMTGHEILMRNIALISTGIGVLAFVISIPAMGALGAALSLSLVLVLQNIVALFFVRQRLGFWLYPAWSFYPISKRVTER</sequence>
<feature type="transmembrane region" description="Helical" evidence="6">
    <location>
        <begin position="353"/>
        <end position="374"/>
    </location>
</feature>
<dbReference type="AlphaFoldDB" id="A0AB74UHT2"/>
<keyword evidence="5 6" id="KW-0472">Membrane</keyword>
<evidence type="ECO:0000256" key="2">
    <source>
        <dbReference type="ARBA" id="ARBA00022475"/>
    </source>
</evidence>
<feature type="transmembrane region" description="Helical" evidence="6">
    <location>
        <begin position="243"/>
        <end position="265"/>
    </location>
</feature>
<organism evidence="7">
    <name type="scientific">Salinicola endophyticus</name>
    <dbReference type="NCBI Taxonomy" id="1949083"/>
    <lineage>
        <taxon>Bacteria</taxon>
        <taxon>Pseudomonadati</taxon>
        <taxon>Pseudomonadota</taxon>
        <taxon>Gammaproteobacteria</taxon>
        <taxon>Oceanospirillales</taxon>
        <taxon>Halomonadaceae</taxon>
        <taxon>Salinicola</taxon>
    </lineage>
</organism>
<feature type="transmembrane region" description="Helical" evidence="6">
    <location>
        <begin position="319"/>
        <end position="347"/>
    </location>
</feature>
<feature type="transmembrane region" description="Helical" evidence="6">
    <location>
        <begin position="26"/>
        <end position="46"/>
    </location>
</feature>
<dbReference type="EMBL" id="CP159578">
    <property type="protein sequence ID" value="XCJ80605.1"/>
    <property type="molecule type" value="Genomic_DNA"/>
</dbReference>